<dbReference type="CDD" id="cd07341">
    <property type="entry name" value="M56_BlaR1_MecR1_like"/>
    <property type="match status" value="1"/>
</dbReference>
<comment type="caution">
    <text evidence="3">The sequence shown here is derived from an EMBL/GenBank/DDBJ whole genome shotgun (WGS) entry which is preliminary data.</text>
</comment>
<keyword evidence="1" id="KW-0472">Membrane</keyword>
<dbReference type="EMBL" id="JAKNJB010000010">
    <property type="protein sequence ID" value="MCG4526865.1"/>
    <property type="molecule type" value="Genomic_DNA"/>
</dbReference>
<dbReference type="InterPro" id="IPR052173">
    <property type="entry name" value="Beta-lactam_resp_regulator"/>
</dbReference>
<feature type="domain" description="Peptidase M56" evidence="2">
    <location>
        <begin position="8"/>
        <end position="299"/>
    </location>
</feature>
<accession>A0ABS9M7W5</accession>
<keyword evidence="4" id="KW-1185">Reference proteome</keyword>
<feature type="transmembrane region" description="Helical" evidence="1">
    <location>
        <begin position="37"/>
        <end position="55"/>
    </location>
</feature>
<feature type="transmembrane region" description="Helical" evidence="1">
    <location>
        <begin position="6"/>
        <end position="25"/>
    </location>
</feature>
<reference evidence="3 4" key="1">
    <citation type="submission" date="2022-01" db="EMBL/GenBank/DDBJ databases">
        <title>Collection of gut derived symbiotic bacterial strains cultured from healthy donors.</title>
        <authorList>
            <person name="Lin H."/>
            <person name="Kohout C."/>
            <person name="Waligurski E."/>
            <person name="Pamer E.G."/>
        </authorList>
    </citation>
    <scope>NUCLEOTIDE SEQUENCE [LARGE SCALE GENOMIC DNA]</scope>
    <source>
        <strain evidence="3 4">DFI.3.7</strain>
    </source>
</reference>
<dbReference type="PANTHER" id="PTHR34978:SF3">
    <property type="entry name" value="SLR0241 PROTEIN"/>
    <property type="match status" value="1"/>
</dbReference>
<protein>
    <submittedName>
        <fullName evidence="3">M56 family metallopeptidase</fullName>
    </submittedName>
</protein>
<dbReference type="Proteomes" id="UP001200313">
    <property type="component" value="Unassembled WGS sequence"/>
</dbReference>
<dbReference type="RefSeq" id="WP_238073743.1">
    <property type="nucleotide sequence ID" value="NZ_JAKNJB010000010.1"/>
</dbReference>
<evidence type="ECO:0000256" key="1">
    <source>
        <dbReference type="SAM" id="Phobius"/>
    </source>
</evidence>
<evidence type="ECO:0000259" key="2">
    <source>
        <dbReference type="Pfam" id="PF05569"/>
    </source>
</evidence>
<feature type="transmembrane region" description="Helical" evidence="1">
    <location>
        <begin position="217"/>
        <end position="237"/>
    </location>
</feature>
<sequence length="614" mass="67769">MEQFLSMLAEVSLAMAVVIAVLLALSRVLERQFVPQWRCWAWLAVALRLCLPFNLSLAQAPVVLEAPRAAVRVERQVSPKAGPTRWSWNTSPAAAGVPSMERVVRTEDGPAGSGGEDAAPVVEVRRIPAEWLLAFLWGAGALLFLGDQILHCWAFRRRIWRWSRPARTYGGIPLLECGLVGTPLLMGWLRPVIVTPTGGAEEAALLHEYTHARRRDLWFQLLLVLANAIHWFNPLVWGMRRVAERDVEMACDAQVLQGRSPEERRAYGRVLLRAVSMSAPALTTSFSGEKRALKRRLRAVMDGGPKRPGRAALAVLCTAVALAGGLVACRTAALPQTPPVQETGEPRTPLERFEPQSLTLTYTGLDGMGINWFQFDLEYAFLDAREEGQGVEVTADTLHYQLLFDRDSPLLEAVGVTPFDGQPDELGEDLRHGSVRFRTGRNTAAEEELRTAVARDPACTLRVTDGAGSERTFPMTAAYRADGSALSDGVYHMVLYSVGPSSTGDLLGPPDSLAVLEADGYDEAKGVWYFCDHSRKLVEEGLALYAVPVAEDAEYVGFQTRWGRSTVHPGQGLRMATEVSSQTPPWMGLTVEMEDGRAVRIQRDEAMEKRWEDR</sequence>
<evidence type="ECO:0000313" key="4">
    <source>
        <dbReference type="Proteomes" id="UP001200313"/>
    </source>
</evidence>
<keyword evidence="1" id="KW-0812">Transmembrane</keyword>
<dbReference type="Pfam" id="PF05569">
    <property type="entry name" value="Peptidase_M56"/>
    <property type="match status" value="1"/>
</dbReference>
<dbReference type="InterPro" id="IPR008756">
    <property type="entry name" value="Peptidase_M56"/>
</dbReference>
<feature type="transmembrane region" description="Helical" evidence="1">
    <location>
        <begin position="309"/>
        <end position="328"/>
    </location>
</feature>
<dbReference type="PANTHER" id="PTHR34978">
    <property type="entry name" value="POSSIBLE SENSOR-TRANSDUCER PROTEIN BLAR"/>
    <property type="match status" value="1"/>
</dbReference>
<gene>
    <name evidence="3" type="ORF">L0P79_07205</name>
</gene>
<feature type="transmembrane region" description="Helical" evidence="1">
    <location>
        <begin position="131"/>
        <end position="155"/>
    </location>
</feature>
<organism evidence="3 4">
    <name type="scientific">Intestinimonas massiliensis</name>
    <name type="common">ex Afouda et al. 2020</name>
    <dbReference type="NCBI Taxonomy" id="1673721"/>
    <lineage>
        <taxon>Bacteria</taxon>
        <taxon>Bacillati</taxon>
        <taxon>Bacillota</taxon>
        <taxon>Clostridia</taxon>
        <taxon>Eubacteriales</taxon>
        <taxon>Intestinimonas</taxon>
    </lineage>
</organism>
<name>A0ABS9M7W5_9FIRM</name>
<proteinExistence type="predicted"/>
<keyword evidence="1" id="KW-1133">Transmembrane helix</keyword>
<evidence type="ECO:0000313" key="3">
    <source>
        <dbReference type="EMBL" id="MCG4526865.1"/>
    </source>
</evidence>